<gene>
    <name evidence="7" type="ORF">Sradi_1343200</name>
</gene>
<dbReference type="PANTHER" id="PTHR46213">
    <property type="entry name" value="TRANSCRIPTIONAL ACTIVATOR DEMETER"/>
    <property type="match status" value="1"/>
</dbReference>
<evidence type="ECO:0000259" key="6">
    <source>
        <dbReference type="Pfam" id="PF15628"/>
    </source>
</evidence>
<dbReference type="GO" id="GO:0035514">
    <property type="term" value="F:DNA demethylase activity"/>
    <property type="evidence" value="ECO:0007669"/>
    <property type="project" value="InterPro"/>
</dbReference>
<feature type="compositionally biased region" description="Basic and acidic residues" evidence="5">
    <location>
        <begin position="234"/>
        <end position="243"/>
    </location>
</feature>
<protein>
    <submittedName>
        <fullName evidence="7">Protein ROS1A</fullName>
    </submittedName>
</protein>
<reference evidence="7" key="1">
    <citation type="submission" date="2020-06" db="EMBL/GenBank/DDBJ databases">
        <authorList>
            <person name="Li T."/>
            <person name="Hu X."/>
            <person name="Zhang T."/>
            <person name="Song X."/>
            <person name="Zhang H."/>
            <person name="Dai N."/>
            <person name="Sheng W."/>
            <person name="Hou X."/>
            <person name="Wei L."/>
        </authorList>
    </citation>
    <scope>NUCLEOTIDE SEQUENCE</scope>
    <source>
        <strain evidence="7">G02</strain>
        <tissue evidence="7">Leaf</tissue>
    </source>
</reference>
<keyword evidence="3" id="KW-0408">Iron</keyword>
<evidence type="ECO:0000256" key="2">
    <source>
        <dbReference type="ARBA" id="ARBA00022723"/>
    </source>
</evidence>
<feature type="domain" description="Demeter RRM-fold" evidence="6">
    <location>
        <begin position="605"/>
        <end position="633"/>
    </location>
</feature>
<evidence type="ECO:0000256" key="5">
    <source>
        <dbReference type="SAM" id="MobiDB-lite"/>
    </source>
</evidence>
<dbReference type="GO" id="GO:0006281">
    <property type="term" value="P:DNA repair"/>
    <property type="evidence" value="ECO:0007669"/>
    <property type="project" value="InterPro"/>
</dbReference>
<proteinExistence type="predicted"/>
<comment type="caution">
    <text evidence="7">The sequence shown here is derived from an EMBL/GenBank/DDBJ whole genome shotgun (WGS) entry which is preliminary data.</text>
</comment>
<dbReference type="SMART" id="SM00525">
    <property type="entry name" value="FES"/>
    <property type="match status" value="1"/>
</dbReference>
<dbReference type="SUPFAM" id="SSF48150">
    <property type="entry name" value="DNA-glycosylase"/>
    <property type="match status" value="1"/>
</dbReference>
<sequence length="641" mass="73332">MMEPIGKVGSILGFPDDENKDEISCLGSEKGDTNIFTDIKTPEGPVFGKRSRENDVGIDKKLIVRRGTGNLVPKVDFCVQPDDILGPRTPDAVTTKHPKIKLSNLKMCFKYDASLANRPIWKLNNLLMNDVLVYHRRKSQDVLVYGRKQVRKELLVYQRRKKQAVQKELLVYQRRRRQVGKHVENTNMSKEKKLVCCSPSTQICKGPKKRVLKEMPRPVLMISKHPRSRKQNKKSPERSKSEMHFSHWKGSVIDSIVGAYLTQNVSDTLSSSAFISLAAKYPVGPTRVNSRKKSVQKRKSKDICFKTDTNSKRKRMKKEHNVIDWNALRKNCPEDDRGKYGTLDALDWDAVRMAEVDDIAEAIKKRGMNNNLAARIKNCLNTLERDLGSIDLEWIRDVPPHKAKYELHCQMITIGKVFCTKRNPNCNACPMRAECKHYASFLASTQPSLPDIQEKDDANLSDPMALAESHMMIEVSDWDAKEPVERDIEDFGLDEIPEIIIDDRKLKENIQKFINKRNIPLQEAEMSNTLRVLTSESGSIHVTKLKNLSYLRTQHQVYVLPDSHYVLAGLEKREPRDSCPYLLAIWTPENVNKNEYISQEDRVYGTLLVPSRTAMRGIFPLNGTYFQANEVTLALSDAVIR</sequence>
<keyword evidence="4" id="KW-0411">Iron-sulfur</keyword>
<dbReference type="InterPro" id="IPR044811">
    <property type="entry name" value="DME/ROS1"/>
</dbReference>
<dbReference type="InterPro" id="IPR003651">
    <property type="entry name" value="Endonuclease3_FeS-loop_motif"/>
</dbReference>
<dbReference type="GO" id="GO:0141166">
    <property type="term" value="P:chromosomal 5-methylcytosine DNA demethylation pathway"/>
    <property type="evidence" value="ECO:0007669"/>
    <property type="project" value="InterPro"/>
</dbReference>
<reference evidence="7" key="2">
    <citation type="journal article" date="2024" name="Plant">
        <title>Genomic evolution and insights into agronomic trait innovations of Sesamum species.</title>
        <authorList>
            <person name="Miao H."/>
            <person name="Wang L."/>
            <person name="Qu L."/>
            <person name="Liu H."/>
            <person name="Sun Y."/>
            <person name="Le M."/>
            <person name="Wang Q."/>
            <person name="Wei S."/>
            <person name="Zheng Y."/>
            <person name="Lin W."/>
            <person name="Duan Y."/>
            <person name="Cao H."/>
            <person name="Xiong S."/>
            <person name="Wang X."/>
            <person name="Wei L."/>
            <person name="Li C."/>
            <person name="Ma Q."/>
            <person name="Ju M."/>
            <person name="Zhao R."/>
            <person name="Li G."/>
            <person name="Mu C."/>
            <person name="Tian Q."/>
            <person name="Mei H."/>
            <person name="Zhang T."/>
            <person name="Gao T."/>
            <person name="Zhang H."/>
        </authorList>
    </citation>
    <scope>NUCLEOTIDE SEQUENCE</scope>
    <source>
        <strain evidence="7">G02</strain>
    </source>
</reference>
<evidence type="ECO:0000256" key="3">
    <source>
        <dbReference type="ARBA" id="ARBA00023004"/>
    </source>
</evidence>
<dbReference type="InterPro" id="IPR023170">
    <property type="entry name" value="HhH_base_excis_C"/>
</dbReference>
<feature type="region of interest" description="Disordered" evidence="5">
    <location>
        <begin position="222"/>
        <end position="243"/>
    </location>
</feature>
<dbReference type="PANTHER" id="PTHR46213:SF13">
    <property type="entry name" value="DEMETER-LIKE PROTEIN 2-RELATED"/>
    <property type="match status" value="1"/>
</dbReference>
<organism evidence="7">
    <name type="scientific">Sesamum radiatum</name>
    <name type="common">Black benniseed</name>
    <dbReference type="NCBI Taxonomy" id="300843"/>
    <lineage>
        <taxon>Eukaryota</taxon>
        <taxon>Viridiplantae</taxon>
        <taxon>Streptophyta</taxon>
        <taxon>Embryophyta</taxon>
        <taxon>Tracheophyta</taxon>
        <taxon>Spermatophyta</taxon>
        <taxon>Magnoliopsida</taxon>
        <taxon>eudicotyledons</taxon>
        <taxon>Gunneridae</taxon>
        <taxon>Pentapetalae</taxon>
        <taxon>asterids</taxon>
        <taxon>lamiids</taxon>
        <taxon>Lamiales</taxon>
        <taxon>Pedaliaceae</taxon>
        <taxon>Sesamum</taxon>
    </lineage>
</organism>
<dbReference type="InterPro" id="IPR011257">
    <property type="entry name" value="DNA_glycosylase"/>
</dbReference>
<dbReference type="InterPro" id="IPR028925">
    <property type="entry name" value="RRM_DME"/>
</dbReference>
<keyword evidence="2" id="KW-0479">Metal-binding</keyword>
<dbReference type="GO" id="GO:0046872">
    <property type="term" value="F:metal ion binding"/>
    <property type="evidence" value="ECO:0007669"/>
    <property type="project" value="UniProtKB-KW"/>
</dbReference>
<dbReference type="GO" id="GO:0051539">
    <property type="term" value="F:4 iron, 4 sulfur cluster binding"/>
    <property type="evidence" value="ECO:0007669"/>
    <property type="project" value="InterPro"/>
</dbReference>
<evidence type="ECO:0000313" key="7">
    <source>
        <dbReference type="EMBL" id="KAL0419297.1"/>
    </source>
</evidence>
<dbReference type="Pfam" id="PF15628">
    <property type="entry name" value="RRM_DME"/>
    <property type="match status" value="1"/>
</dbReference>
<name>A0AAW2USB0_SESRA</name>
<dbReference type="Gene3D" id="1.10.1670.10">
    <property type="entry name" value="Helix-hairpin-Helix base-excision DNA repair enzymes (C-terminal)"/>
    <property type="match status" value="1"/>
</dbReference>
<dbReference type="EMBL" id="JACGWJ010000005">
    <property type="protein sequence ID" value="KAL0419297.1"/>
    <property type="molecule type" value="Genomic_DNA"/>
</dbReference>
<evidence type="ECO:0000256" key="4">
    <source>
        <dbReference type="ARBA" id="ARBA00023014"/>
    </source>
</evidence>
<evidence type="ECO:0000256" key="1">
    <source>
        <dbReference type="ARBA" id="ARBA00001966"/>
    </source>
</evidence>
<accession>A0AAW2USB0</accession>
<feature type="compositionally biased region" description="Basic residues" evidence="5">
    <location>
        <begin position="224"/>
        <end position="233"/>
    </location>
</feature>
<dbReference type="AlphaFoldDB" id="A0AAW2USB0"/>
<dbReference type="GO" id="GO:0019104">
    <property type="term" value="F:DNA N-glycosylase activity"/>
    <property type="evidence" value="ECO:0007669"/>
    <property type="project" value="InterPro"/>
</dbReference>
<comment type="cofactor">
    <cofactor evidence="1">
        <name>[4Fe-4S] cluster</name>
        <dbReference type="ChEBI" id="CHEBI:49883"/>
    </cofactor>
</comment>